<evidence type="ECO:0000256" key="1">
    <source>
        <dbReference type="SAM" id="MobiDB-lite"/>
    </source>
</evidence>
<gene>
    <name evidence="2" type="ORF">J0X19_22425</name>
</gene>
<feature type="region of interest" description="Disordered" evidence="1">
    <location>
        <begin position="48"/>
        <end position="90"/>
    </location>
</feature>
<accession>A0A939EZI7</accession>
<name>A0A939EZI7_9BACT</name>
<dbReference type="Proteomes" id="UP000664144">
    <property type="component" value="Unassembled WGS sequence"/>
</dbReference>
<reference evidence="2" key="1">
    <citation type="submission" date="2021-03" db="EMBL/GenBank/DDBJ databases">
        <authorList>
            <person name="Kim M.K."/>
        </authorList>
    </citation>
    <scope>NUCLEOTIDE SEQUENCE</scope>
    <source>
        <strain evidence="2">BT186</strain>
    </source>
</reference>
<evidence type="ECO:0000313" key="2">
    <source>
        <dbReference type="EMBL" id="MBO0360734.1"/>
    </source>
</evidence>
<dbReference type="EMBL" id="JAFLQZ010000022">
    <property type="protein sequence ID" value="MBO0360734.1"/>
    <property type="molecule type" value="Genomic_DNA"/>
</dbReference>
<keyword evidence="3" id="KW-1185">Reference proteome</keyword>
<dbReference type="AlphaFoldDB" id="A0A939EZI7"/>
<sequence>MVSARDKEQKITLNPLGAATRFNRVSFMAKGNAAFEEEFGPMKTTYRASRNAAQEAGKSAPTGSRRTTKTAEEIADSIRRRAATNAGREPRTTKSFVNWQFYEAPDQKRDKQLFTEVDKLNKKLSLEQQLLHNKVLEVARAQDYSKTFYGRLGQLRREIKDGKTTEYPYEFLKTGKKKEPSKQAAANEKQEKRLFDQVDRINKKLPTSSWSTILYCRLPANRTFARPFMGVLDASTRKPITNNIKGSRTYFCVLAGCINAM</sequence>
<organism evidence="2 3">
    <name type="scientific">Hymenobacter telluris</name>
    <dbReference type="NCBI Taxonomy" id="2816474"/>
    <lineage>
        <taxon>Bacteria</taxon>
        <taxon>Pseudomonadati</taxon>
        <taxon>Bacteroidota</taxon>
        <taxon>Cytophagia</taxon>
        <taxon>Cytophagales</taxon>
        <taxon>Hymenobacteraceae</taxon>
        <taxon>Hymenobacter</taxon>
    </lineage>
</organism>
<evidence type="ECO:0000313" key="3">
    <source>
        <dbReference type="Proteomes" id="UP000664144"/>
    </source>
</evidence>
<protein>
    <submittedName>
        <fullName evidence="2">Uncharacterized protein</fullName>
    </submittedName>
</protein>
<feature type="compositionally biased region" description="Basic and acidic residues" evidence="1">
    <location>
        <begin position="69"/>
        <end position="79"/>
    </location>
</feature>
<comment type="caution">
    <text evidence="2">The sequence shown here is derived from an EMBL/GenBank/DDBJ whole genome shotgun (WGS) entry which is preliminary data.</text>
</comment>
<proteinExistence type="predicted"/>